<dbReference type="RefSeq" id="WP_137339074.1">
    <property type="nucleotide sequence ID" value="NZ_BSQH01000011.1"/>
</dbReference>
<evidence type="ECO:0000313" key="5">
    <source>
        <dbReference type="Proteomes" id="UP000304900"/>
    </source>
</evidence>
<proteinExistence type="predicted"/>
<feature type="domain" description="Transposase IS66 central" evidence="1">
    <location>
        <begin position="172"/>
        <end position="333"/>
    </location>
</feature>
<dbReference type="PANTHER" id="PTHR33678">
    <property type="entry name" value="BLL1576 PROTEIN"/>
    <property type="match status" value="1"/>
</dbReference>
<dbReference type="InterPro" id="IPR052344">
    <property type="entry name" value="Transposase-related"/>
</dbReference>
<evidence type="ECO:0000313" key="4">
    <source>
        <dbReference type="EMBL" id="TKT93398.1"/>
    </source>
</evidence>
<dbReference type="InterPro" id="IPR024463">
    <property type="entry name" value="Transposase_TnpC_homeodom"/>
</dbReference>
<dbReference type="Pfam" id="PF13005">
    <property type="entry name" value="zf-IS66"/>
    <property type="match status" value="1"/>
</dbReference>
<dbReference type="InterPro" id="IPR024474">
    <property type="entry name" value="Znf_dom_IS66"/>
</dbReference>
<dbReference type="InterPro" id="IPR004291">
    <property type="entry name" value="Transposase_IS66_central"/>
</dbReference>
<dbReference type="Proteomes" id="UP000304900">
    <property type="component" value="Unassembled WGS sequence"/>
</dbReference>
<dbReference type="Pfam" id="PF03050">
    <property type="entry name" value="DDE_Tnp_IS66"/>
    <property type="match status" value="1"/>
</dbReference>
<organism evidence="4 5">
    <name type="scientific">Dyadobacter frigoris</name>
    <dbReference type="NCBI Taxonomy" id="2576211"/>
    <lineage>
        <taxon>Bacteria</taxon>
        <taxon>Pseudomonadati</taxon>
        <taxon>Bacteroidota</taxon>
        <taxon>Cytophagia</taxon>
        <taxon>Cytophagales</taxon>
        <taxon>Spirosomataceae</taxon>
        <taxon>Dyadobacter</taxon>
    </lineage>
</organism>
<feature type="domain" description="Transposase IS66 zinc-finger binding" evidence="2">
    <location>
        <begin position="126"/>
        <end position="152"/>
    </location>
</feature>
<evidence type="ECO:0000259" key="1">
    <source>
        <dbReference type="Pfam" id="PF03050"/>
    </source>
</evidence>
<comment type="caution">
    <text evidence="4">The sequence shown here is derived from an EMBL/GenBank/DDBJ whole genome shotgun (WGS) entry which is preliminary data.</text>
</comment>
<accession>A0A4U6DB14</accession>
<name>A0A4U6DB14_9BACT</name>
<evidence type="ECO:0000259" key="3">
    <source>
        <dbReference type="Pfam" id="PF13007"/>
    </source>
</evidence>
<dbReference type="NCBIfam" id="NF033517">
    <property type="entry name" value="transpos_IS66"/>
    <property type="match status" value="1"/>
</dbReference>
<dbReference type="OrthoDB" id="9760067at2"/>
<evidence type="ECO:0000259" key="2">
    <source>
        <dbReference type="Pfam" id="PF13005"/>
    </source>
</evidence>
<sequence length="340" mass="38951">MEDTATDYKLLYENALAAHKKVVAEKDEQIQALNFELDKYKRYIFGKKNEKLASLHTDINQIDLFELGADQQQQEELSQQAADVVKEKAPAKKREKGTGRMLLSENLRREIIIIEPAEDVTGCTIIGEEVTEVLDLIPAEFFVKRYIRYKYTRANGEGIITASLPDRVIDKGIPSEAVIAQMVVDRAANRKYVFGLPLHRQIDKYRRLGVNVPASTASDWIMKGWQHLAPLWELLKLLVLNQKYLQLDESPLKVLDRDHKNGIHQGYMWIYNAPCDKLTLFDYRKGRDQSGPKQMLEGYAGILQVDGYSVYEKLFGNHPDILLVYCMAHSRRNRGGGPLR</sequence>
<feature type="domain" description="Transposase TnpC homeodomain" evidence="3">
    <location>
        <begin position="33"/>
        <end position="112"/>
    </location>
</feature>
<dbReference type="EMBL" id="SZVO01000002">
    <property type="protein sequence ID" value="TKT93398.1"/>
    <property type="molecule type" value="Genomic_DNA"/>
</dbReference>
<reference evidence="4 5" key="1">
    <citation type="submission" date="2019-05" db="EMBL/GenBank/DDBJ databases">
        <title>Dyadobacter AR-3-8 sp. nov., isolated from arctic soil.</title>
        <authorList>
            <person name="Chaudhary D.K."/>
        </authorList>
    </citation>
    <scope>NUCLEOTIDE SEQUENCE [LARGE SCALE GENOMIC DNA]</scope>
    <source>
        <strain evidence="4 5">AR-3-8</strain>
    </source>
</reference>
<gene>
    <name evidence="4" type="ORF">FDK13_05985</name>
</gene>
<protein>
    <submittedName>
        <fullName evidence="4">IS66 family transposase</fullName>
    </submittedName>
</protein>
<dbReference type="AlphaFoldDB" id="A0A4U6DB14"/>
<keyword evidence="5" id="KW-1185">Reference proteome</keyword>
<dbReference type="PANTHER" id="PTHR33678:SF1">
    <property type="entry name" value="BLL1576 PROTEIN"/>
    <property type="match status" value="1"/>
</dbReference>
<dbReference type="Pfam" id="PF13007">
    <property type="entry name" value="LZ_Tnp_IS66"/>
    <property type="match status" value="1"/>
</dbReference>